<name>A0A7R8X955_9CRUS</name>
<keyword evidence="3" id="KW-0809">Transit peptide</keyword>
<feature type="domain" description="Transketolase-like pyrimidine-binding" evidence="6">
    <location>
        <begin position="573"/>
        <end position="771"/>
    </location>
</feature>
<evidence type="ECO:0000313" key="7">
    <source>
        <dbReference type="EMBL" id="CAD7242863.1"/>
    </source>
</evidence>
<dbReference type="NCBIfam" id="NF006914">
    <property type="entry name" value="PRK09404.1"/>
    <property type="match status" value="1"/>
</dbReference>
<dbReference type="InterPro" id="IPR031717">
    <property type="entry name" value="ODO-1/KGD_C"/>
</dbReference>
<evidence type="ECO:0000259" key="6">
    <source>
        <dbReference type="SMART" id="SM00861"/>
    </source>
</evidence>
<dbReference type="Pfam" id="PF16870">
    <property type="entry name" value="OxoGdeHyase_C"/>
    <property type="match status" value="1"/>
</dbReference>
<dbReference type="AlphaFoldDB" id="A0A7R8X955"/>
<evidence type="ECO:0000313" key="8">
    <source>
        <dbReference type="Proteomes" id="UP000677054"/>
    </source>
</evidence>
<dbReference type="InterPro" id="IPR005475">
    <property type="entry name" value="Transketolase-like_Pyr-bd"/>
</dbReference>
<feature type="non-terminal residue" evidence="7">
    <location>
        <position position="936"/>
    </location>
</feature>
<dbReference type="Pfam" id="PF00676">
    <property type="entry name" value="E1_dh"/>
    <property type="match status" value="1"/>
</dbReference>
<comment type="cofactor">
    <cofactor evidence="1">
        <name>thiamine diphosphate</name>
        <dbReference type="ChEBI" id="CHEBI:58937"/>
    </cofactor>
</comment>
<dbReference type="Gene3D" id="3.40.50.970">
    <property type="match status" value="1"/>
</dbReference>
<dbReference type="Gene3D" id="1.10.287.1150">
    <property type="entry name" value="TPP helical domain"/>
    <property type="match status" value="1"/>
</dbReference>
<keyword evidence="4" id="KW-0560">Oxidoreductase</keyword>
<evidence type="ECO:0000256" key="1">
    <source>
        <dbReference type="ARBA" id="ARBA00001964"/>
    </source>
</evidence>
<protein>
    <recommendedName>
        <fullName evidence="6">Transketolase-like pyrimidine-binding domain-containing protein</fullName>
    </recommendedName>
</protein>
<dbReference type="PANTHER" id="PTHR23152:SF4">
    <property type="entry name" value="2-OXOADIPATE DEHYDROGENASE COMPLEX COMPONENT E1"/>
    <property type="match status" value="1"/>
</dbReference>
<dbReference type="InterPro" id="IPR029061">
    <property type="entry name" value="THDP-binding"/>
</dbReference>
<dbReference type="PANTHER" id="PTHR23152">
    <property type="entry name" value="2-OXOGLUTARATE DEHYDROGENASE"/>
    <property type="match status" value="1"/>
</dbReference>
<dbReference type="SUPFAM" id="SSF52518">
    <property type="entry name" value="Thiamin diphosphate-binding fold (THDP-binding)"/>
    <property type="match status" value="2"/>
</dbReference>
<keyword evidence="5" id="KW-0786">Thiamine pyrophosphate</keyword>
<keyword evidence="8" id="KW-1185">Reference proteome</keyword>
<sequence length="936" mass="105138">MFSVLRGENCQKVSRIVTRHVRCYQSKTEVYGCKPKKDYLSTLAIPESLVKAKQQNPHVWLLINAYRNHGHSYALLDPLGLDRSEKKVSQVLDPSYYGLKSGEVYDVGGLLCMDKPQADIDEILSHLKSVYCGSTALEIGHIQHEEMRQWICDRWEQLSGESFTNEEKISLAVELLKSQAFDIFVANKFTTVKRYSGEGAESMFAFFLEIFAKANQYGRQRVVLAMPHRGRLNLLTGMLHFPPVIMFQKMKGMAEFPPDVKTTGDVLSHLTSSVDLEIHGKPLHVTMLPNPSHLEAVNPVAMGKTRAFQQAFLEGDYSNDGGARPGDQTLCIQVHGDAALPGQGVIQESLCLTSLPHFDIGGSLHLVVNNQVGFTTPSDRGRSTLYCTDVAKMIEVPVLHVNGDHPEEVLRATRLACEFQEKFRKDVFLDLVCFRRWGHNELDDPTMTNPIMYSVINTRKTVPDMYADKVLNEGIVTREELMKPVDAHIQMLNENFKKVDSRKPKAPHLKGLWTGMEQAGTQLTGWETGVDTSLLHYIGLKSVTHPEDFNLHVNVKKAHIEARRRKLNEGEAVDWATAEALAFGSLLYQGFHVRLCGQDCGRGTFSQRHAMLVHQGSGDIHIPLNHMMDGQTGFFEAKEAVLGFEYGFSMTHPNCLVLWEAQFGDFFNTAQVVIDTFISSGESKWLMQSGLVMLLPHGLDGAGPEHSSCRLERFLQLSDSYEEAGMDGDNVNMQIVHPTTPAQYFHLLRRQMVRNFRKPLIIAAPKILLRLPAATSHLEEMGPGTSFHPVLGEDLLPLHASCHFIYSKELGRLGPLTDDPIMREKPAEVKHIVFCCGKHYYALVKERETRGIKNVAIVRVESLSPFPAPHLQAILSFYKNAQSKFTRKFLSPACCSASREALINILMIEFTWSQEEHRNAGPWTFVSPRFANLVGC</sequence>
<dbReference type="CDD" id="cd02016">
    <property type="entry name" value="TPP_E1_OGDC_like"/>
    <property type="match status" value="1"/>
</dbReference>
<accession>A0A7R8X955</accession>
<dbReference type="InterPro" id="IPR011603">
    <property type="entry name" value="2oxoglutarate_DH_E1"/>
</dbReference>
<comment type="similarity">
    <text evidence="2">Belongs to the alpha-ketoglutarate dehydrogenase family.</text>
</comment>
<dbReference type="Pfam" id="PF02779">
    <property type="entry name" value="Transket_pyr"/>
    <property type="match status" value="1"/>
</dbReference>
<dbReference type="GO" id="GO:0016624">
    <property type="term" value="F:oxidoreductase activity, acting on the aldehyde or oxo group of donors, disulfide as acceptor"/>
    <property type="evidence" value="ECO:0007669"/>
    <property type="project" value="InterPro"/>
</dbReference>
<dbReference type="GO" id="GO:0030976">
    <property type="term" value="F:thiamine pyrophosphate binding"/>
    <property type="evidence" value="ECO:0007669"/>
    <property type="project" value="InterPro"/>
</dbReference>
<evidence type="ECO:0000256" key="2">
    <source>
        <dbReference type="ARBA" id="ARBA00006936"/>
    </source>
</evidence>
<dbReference type="OrthoDB" id="413077at2759"/>
<dbReference type="EMBL" id="LR899846">
    <property type="protein sequence ID" value="CAD7242863.1"/>
    <property type="molecule type" value="Genomic_DNA"/>
</dbReference>
<dbReference type="EMBL" id="CAJPEV010000329">
    <property type="protein sequence ID" value="CAG0884050.1"/>
    <property type="molecule type" value="Genomic_DNA"/>
</dbReference>
<dbReference type="InterPro" id="IPR042179">
    <property type="entry name" value="KGD_C_sf"/>
</dbReference>
<dbReference type="Proteomes" id="UP000677054">
    <property type="component" value="Unassembled WGS sequence"/>
</dbReference>
<evidence type="ECO:0000256" key="3">
    <source>
        <dbReference type="ARBA" id="ARBA00022946"/>
    </source>
</evidence>
<dbReference type="PIRSF" id="PIRSF000157">
    <property type="entry name" value="Oxoglu_dh_E1"/>
    <property type="match status" value="1"/>
</dbReference>
<dbReference type="SMART" id="SM00861">
    <property type="entry name" value="Transket_pyr"/>
    <property type="match status" value="1"/>
</dbReference>
<dbReference type="InterPro" id="IPR001017">
    <property type="entry name" value="DH_E1"/>
</dbReference>
<organism evidence="7">
    <name type="scientific">Darwinula stevensoni</name>
    <dbReference type="NCBI Taxonomy" id="69355"/>
    <lineage>
        <taxon>Eukaryota</taxon>
        <taxon>Metazoa</taxon>
        <taxon>Ecdysozoa</taxon>
        <taxon>Arthropoda</taxon>
        <taxon>Crustacea</taxon>
        <taxon>Oligostraca</taxon>
        <taxon>Ostracoda</taxon>
        <taxon>Podocopa</taxon>
        <taxon>Podocopida</taxon>
        <taxon>Darwinulocopina</taxon>
        <taxon>Darwinuloidea</taxon>
        <taxon>Darwinulidae</taxon>
        <taxon>Darwinula</taxon>
    </lineage>
</organism>
<dbReference type="Gene3D" id="3.40.50.11610">
    <property type="entry name" value="Multifunctional 2-oxoglutarate metabolism enzyme, C-terminal domain"/>
    <property type="match status" value="1"/>
</dbReference>
<dbReference type="Gene3D" id="3.40.50.12470">
    <property type="match status" value="1"/>
</dbReference>
<evidence type="ECO:0000256" key="4">
    <source>
        <dbReference type="ARBA" id="ARBA00023002"/>
    </source>
</evidence>
<evidence type="ECO:0000256" key="5">
    <source>
        <dbReference type="ARBA" id="ARBA00023052"/>
    </source>
</evidence>
<gene>
    <name evidence="7" type="ORF">DSTB1V02_LOCUS2806</name>
</gene>
<proteinExistence type="inferred from homology"/>
<reference evidence="7" key="1">
    <citation type="submission" date="2020-11" db="EMBL/GenBank/DDBJ databases">
        <authorList>
            <person name="Tran Van P."/>
        </authorList>
    </citation>
    <scope>NUCLEOTIDE SEQUENCE</scope>
</reference>